<accession>X1IIY6</accession>
<proteinExistence type="predicted"/>
<gene>
    <name evidence="1" type="ORF">S03H2_61201</name>
</gene>
<name>X1IIY6_9ZZZZ</name>
<protein>
    <recommendedName>
        <fullName evidence="2">BIG2 domain-containing protein</fullName>
    </recommendedName>
</protein>
<comment type="caution">
    <text evidence="1">The sequence shown here is derived from an EMBL/GenBank/DDBJ whole genome shotgun (WGS) entry which is preliminary data.</text>
</comment>
<dbReference type="SUPFAM" id="SSF49899">
    <property type="entry name" value="Concanavalin A-like lectins/glucanases"/>
    <property type="match status" value="1"/>
</dbReference>
<dbReference type="InterPro" id="IPR013320">
    <property type="entry name" value="ConA-like_dom_sf"/>
</dbReference>
<dbReference type="AlphaFoldDB" id="X1IIY6"/>
<feature type="non-terminal residue" evidence="1">
    <location>
        <position position="216"/>
    </location>
</feature>
<dbReference type="Gene3D" id="2.60.120.200">
    <property type="match status" value="1"/>
</dbReference>
<dbReference type="Pfam" id="PF13385">
    <property type="entry name" value="Laminin_G_3"/>
    <property type="match status" value="1"/>
</dbReference>
<evidence type="ECO:0000313" key="1">
    <source>
        <dbReference type="EMBL" id="GAH81672.1"/>
    </source>
</evidence>
<organism evidence="1">
    <name type="scientific">marine sediment metagenome</name>
    <dbReference type="NCBI Taxonomy" id="412755"/>
    <lineage>
        <taxon>unclassified sequences</taxon>
        <taxon>metagenomes</taxon>
        <taxon>ecological metagenomes</taxon>
    </lineage>
</organism>
<dbReference type="Gene3D" id="2.60.40.1080">
    <property type="match status" value="1"/>
</dbReference>
<evidence type="ECO:0008006" key="2">
    <source>
        <dbReference type="Google" id="ProtNLM"/>
    </source>
</evidence>
<sequence>MAENLSASYKAIAYYDNNSTRDVTNSALWVVEPNTYASINENGVLTTKDVVKHRSATILASYTEGDVTVEAEKTIDILAICPIGTALRFDGVDDYVDFSRNIITTKEFTISAWANHYGLPGGSSPVNAIFQQRDDASQAGYAQSLILLATEYPGDYATAIIRSSGGSSTQRLTYPKKNYDEWHQYSMTVDSTDFTFYIDGVEVDRTSNNQARDYVT</sequence>
<reference evidence="1" key="1">
    <citation type="journal article" date="2014" name="Front. Microbiol.">
        <title>High frequency of phylogenetically diverse reductive dehalogenase-homologous genes in deep subseafloor sedimentary metagenomes.</title>
        <authorList>
            <person name="Kawai M."/>
            <person name="Futagami T."/>
            <person name="Toyoda A."/>
            <person name="Takaki Y."/>
            <person name="Nishi S."/>
            <person name="Hori S."/>
            <person name="Arai W."/>
            <person name="Tsubouchi T."/>
            <person name="Morono Y."/>
            <person name="Uchiyama I."/>
            <person name="Ito T."/>
            <person name="Fujiyama A."/>
            <person name="Inagaki F."/>
            <person name="Takami H."/>
        </authorList>
    </citation>
    <scope>NUCLEOTIDE SEQUENCE</scope>
    <source>
        <strain evidence="1">Expedition CK06-06</strain>
    </source>
</reference>
<dbReference type="EMBL" id="BARU01039489">
    <property type="protein sequence ID" value="GAH81672.1"/>
    <property type="molecule type" value="Genomic_DNA"/>
</dbReference>